<feature type="region of interest" description="Disordered" evidence="1">
    <location>
        <begin position="55"/>
        <end position="75"/>
    </location>
</feature>
<evidence type="ECO:0000313" key="2">
    <source>
        <dbReference type="EMBL" id="GFN99782.1"/>
    </source>
</evidence>
<keyword evidence="3" id="KW-1185">Reference proteome</keyword>
<dbReference type="AlphaFoldDB" id="A0AAV3ZY11"/>
<name>A0AAV3ZY11_9GAST</name>
<dbReference type="Proteomes" id="UP000735302">
    <property type="component" value="Unassembled WGS sequence"/>
</dbReference>
<sequence>MQFFLEKLFRNSEAGLDSKRNTGGARVQAKHLRQSSRFFREWSGTKPCKNLNLGVNLRKGQEPPETNHAHRSDIA</sequence>
<feature type="compositionally biased region" description="Basic and acidic residues" evidence="1">
    <location>
        <begin position="59"/>
        <end position="75"/>
    </location>
</feature>
<dbReference type="EMBL" id="BLXT01003024">
    <property type="protein sequence ID" value="GFN99782.1"/>
    <property type="molecule type" value="Genomic_DNA"/>
</dbReference>
<evidence type="ECO:0000313" key="3">
    <source>
        <dbReference type="Proteomes" id="UP000735302"/>
    </source>
</evidence>
<gene>
    <name evidence="2" type="ORF">PoB_002628800</name>
</gene>
<protein>
    <submittedName>
        <fullName evidence="2">Uncharacterized protein</fullName>
    </submittedName>
</protein>
<evidence type="ECO:0000256" key="1">
    <source>
        <dbReference type="SAM" id="MobiDB-lite"/>
    </source>
</evidence>
<comment type="caution">
    <text evidence="2">The sequence shown here is derived from an EMBL/GenBank/DDBJ whole genome shotgun (WGS) entry which is preliminary data.</text>
</comment>
<reference evidence="2 3" key="1">
    <citation type="journal article" date="2021" name="Elife">
        <title>Chloroplast acquisition without the gene transfer in kleptoplastic sea slugs, Plakobranchus ocellatus.</title>
        <authorList>
            <person name="Maeda T."/>
            <person name="Takahashi S."/>
            <person name="Yoshida T."/>
            <person name="Shimamura S."/>
            <person name="Takaki Y."/>
            <person name="Nagai Y."/>
            <person name="Toyoda A."/>
            <person name="Suzuki Y."/>
            <person name="Arimoto A."/>
            <person name="Ishii H."/>
            <person name="Satoh N."/>
            <person name="Nishiyama T."/>
            <person name="Hasebe M."/>
            <person name="Maruyama T."/>
            <person name="Minagawa J."/>
            <person name="Obokata J."/>
            <person name="Shigenobu S."/>
        </authorList>
    </citation>
    <scope>NUCLEOTIDE SEQUENCE [LARGE SCALE GENOMIC DNA]</scope>
</reference>
<accession>A0AAV3ZY11</accession>
<organism evidence="2 3">
    <name type="scientific">Plakobranchus ocellatus</name>
    <dbReference type="NCBI Taxonomy" id="259542"/>
    <lineage>
        <taxon>Eukaryota</taxon>
        <taxon>Metazoa</taxon>
        <taxon>Spiralia</taxon>
        <taxon>Lophotrochozoa</taxon>
        <taxon>Mollusca</taxon>
        <taxon>Gastropoda</taxon>
        <taxon>Heterobranchia</taxon>
        <taxon>Euthyneura</taxon>
        <taxon>Panpulmonata</taxon>
        <taxon>Sacoglossa</taxon>
        <taxon>Placobranchoidea</taxon>
        <taxon>Plakobranchidae</taxon>
        <taxon>Plakobranchus</taxon>
    </lineage>
</organism>
<proteinExistence type="predicted"/>